<gene>
    <name evidence="1" type="ORF">Amon02_000711900</name>
</gene>
<organism evidence="1 2">
    <name type="scientific">Ambrosiozyma monospora</name>
    <name type="common">Yeast</name>
    <name type="synonym">Endomycopsis monosporus</name>
    <dbReference type="NCBI Taxonomy" id="43982"/>
    <lineage>
        <taxon>Eukaryota</taxon>
        <taxon>Fungi</taxon>
        <taxon>Dikarya</taxon>
        <taxon>Ascomycota</taxon>
        <taxon>Saccharomycotina</taxon>
        <taxon>Pichiomycetes</taxon>
        <taxon>Pichiales</taxon>
        <taxon>Pichiaceae</taxon>
        <taxon>Ambrosiozyma</taxon>
    </lineage>
</organism>
<evidence type="ECO:0000313" key="2">
    <source>
        <dbReference type="Proteomes" id="UP001165064"/>
    </source>
</evidence>
<accession>A0ACB5TB61</accession>
<dbReference type="EMBL" id="BSXS01005797">
    <property type="protein sequence ID" value="GME84814.1"/>
    <property type="molecule type" value="Genomic_DNA"/>
</dbReference>
<sequence>MIKTKLEVTTKKGDELYSQIRKLNQYKVDLQRQVAILLAQLTFKNGGSSPLTREEKEYLKKLVGSPDDTDLTDTDRLITERLVAFRDISDLIAKNEQLLTISRDLGQQLEKRDQNSQNLLEDGENEAVSKATEAIVKLKSQLHSTETQLKAVKDNRDMLQQMIENGQNYPSQGRSEAAEKFLNERIEALKSELKSKQTELKSLKKSTDTQIFELNTKIQTLTTEKSNVALELARTKSSLKLLEQKSKSTEYLYTASKAEAQQLHANSSKLQENLTKLELRSQKLSDELIQSRSAQANLEVQLKGFASEKSVWESIEKRLRGEIVQLLDEKAKLNSTIIKFQTLSSERETSNSRTTPVVKKSNVFYIPRMLILKSISKELTLWSLNYQLSVNHWWLNLQPLRN</sequence>
<protein>
    <submittedName>
        <fullName evidence="1">Unnamed protein product</fullName>
    </submittedName>
</protein>
<proteinExistence type="predicted"/>
<keyword evidence="2" id="KW-1185">Reference proteome</keyword>
<reference evidence="1" key="1">
    <citation type="submission" date="2023-04" db="EMBL/GenBank/DDBJ databases">
        <title>Ambrosiozyma monospora NBRC 10751.</title>
        <authorList>
            <person name="Ichikawa N."/>
            <person name="Sato H."/>
            <person name="Tonouchi N."/>
        </authorList>
    </citation>
    <scope>NUCLEOTIDE SEQUENCE</scope>
    <source>
        <strain evidence="1">NBRC 10751</strain>
    </source>
</reference>
<comment type="caution">
    <text evidence="1">The sequence shown here is derived from an EMBL/GenBank/DDBJ whole genome shotgun (WGS) entry which is preliminary data.</text>
</comment>
<name>A0ACB5TB61_AMBMO</name>
<evidence type="ECO:0000313" key="1">
    <source>
        <dbReference type="EMBL" id="GME84814.1"/>
    </source>
</evidence>
<dbReference type="Proteomes" id="UP001165064">
    <property type="component" value="Unassembled WGS sequence"/>
</dbReference>